<dbReference type="InterPro" id="IPR027417">
    <property type="entry name" value="P-loop_NTPase"/>
</dbReference>
<accession>A0A225DEZ1</accession>
<evidence type="ECO:0000259" key="2">
    <source>
        <dbReference type="Pfam" id="PF20441"/>
    </source>
</evidence>
<dbReference type="PANTHER" id="PTHR41287">
    <property type="match status" value="1"/>
</dbReference>
<dbReference type="GO" id="GO:0004519">
    <property type="term" value="F:endonuclease activity"/>
    <property type="evidence" value="ECO:0007669"/>
    <property type="project" value="InterPro"/>
</dbReference>
<evidence type="ECO:0000313" key="4">
    <source>
        <dbReference type="Proteomes" id="UP000214646"/>
    </source>
</evidence>
<evidence type="ECO:0000259" key="1">
    <source>
        <dbReference type="Pfam" id="PF03354"/>
    </source>
</evidence>
<comment type="caution">
    <text evidence="3">The sequence shown here is derived from an EMBL/GenBank/DDBJ whole genome shotgun (WGS) entry which is preliminary data.</text>
</comment>
<dbReference type="AlphaFoldDB" id="A0A225DEZ1"/>
<keyword evidence="4" id="KW-1185">Reference proteome</keyword>
<proteinExistence type="predicted"/>
<organism evidence="3 4">
    <name type="scientific">Fimbriiglobus ruber</name>
    <dbReference type="NCBI Taxonomy" id="1908690"/>
    <lineage>
        <taxon>Bacteria</taxon>
        <taxon>Pseudomonadati</taxon>
        <taxon>Planctomycetota</taxon>
        <taxon>Planctomycetia</taxon>
        <taxon>Gemmatales</taxon>
        <taxon>Gemmataceae</taxon>
        <taxon>Fimbriiglobus</taxon>
    </lineage>
</organism>
<dbReference type="InterPro" id="IPR046461">
    <property type="entry name" value="TerL_ATPase"/>
</dbReference>
<gene>
    <name evidence="3" type="ORF">FRUB_09797</name>
</gene>
<dbReference type="InterPro" id="IPR005021">
    <property type="entry name" value="Terminase_largesu-like"/>
</dbReference>
<dbReference type="InterPro" id="IPR046462">
    <property type="entry name" value="TerL_nuclease"/>
</dbReference>
<name>A0A225DEZ1_9BACT</name>
<reference evidence="4" key="1">
    <citation type="submission" date="2017-06" db="EMBL/GenBank/DDBJ databases">
        <title>Genome analysis of Fimbriiglobus ruber SP5, the first member of the order Planctomycetales with confirmed chitinolytic capability.</title>
        <authorList>
            <person name="Ravin N.V."/>
            <person name="Rakitin A.L."/>
            <person name="Ivanova A.A."/>
            <person name="Beletsky A.V."/>
            <person name="Kulichevskaya I.S."/>
            <person name="Mardanov A.V."/>
            <person name="Dedysh S.N."/>
        </authorList>
    </citation>
    <scope>NUCLEOTIDE SEQUENCE [LARGE SCALE GENOMIC DNA]</scope>
    <source>
        <strain evidence="4">SP5</strain>
    </source>
</reference>
<protein>
    <submittedName>
        <fullName evidence="3">Phage terminase large subunit</fullName>
    </submittedName>
</protein>
<dbReference type="Pfam" id="PF20441">
    <property type="entry name" value="TerL_nuclease"/>
    <property type="match status" value="1"/>
</dbReference>
<dbReference type="Gene3D" id="3.40.50.300">
    <property type="entry name" value="P-loop containing nucleotide triphosphate hydrolases"/>
    <property type="match status" value="1"/>
</dbReference>
<sequence length="540" mass="61446">MGMRFDHERAKFVVDWIEEYCRLYEGDKAGEPLVLLPAWREAFMRLHGWVRFNDEKDCWVRRFTHFAFWAAKKNGKSPCAAAHNLYLLAGDGEMGQKVYQGAKNGEQARIAQQHSVEMVLRSPELMAECKINNSTLQITHLSTSSKLVILTGDDSRGQKAKEGLNGSVTFDEMHVVDREMYERVSRAGISRLQPLICSFSTAGDDPASIGYERYRYGQQVNAGDRDDPAFLHIEHSAPEKIPEHEIETRLDELGAMANPTWGEIVMPSEFRADWARSKGSQREVARFLQYRLNLWVGSTKRWLDKAKWDESAESYTLDDLAGRDCFAALDLSRTRDMTAFVLAFPWPEFGPEVVRLWPMFWLPEQTAKERDHKFPLMSWARAGHLILTPGGVVDYAMVKHDIRHVINRYNLNALSLFFDPHYGEEITQQLQEGEQLGTERVESVFANRVLFKQSLMMFTGPAKEFERRVSAGYVRHPGNPVMDWQVGHCEILTDRNQNIRPVKPETSTGKAVDGVVATVMTFMGVMAGAGEGGQPSISWM</sequence>
<dbReference type="Proteomes" id="UP000214646">
    <property type="component" value="Unassembled WGS sequence"/>
</dbReference>
<feature type="domain" description="Terminase large subunit-like ATPase" evidence="1">
    <location>
        <begin position="46"/>
        <end position="217"/>
    </location>
</feature>
<dbReference type="EMBL" id="NIDE01000019">
    <property type="protein sequence ID" value="OWK34955.1"/>
    <property type="molecule type" value="Genomic_DNA"/>
</dbReference>
<dbReference type="Pfam" id="PF03354">
    <property type="entry name" value="TerL_ATPase"/>
    <property type="match status" value="1"/>
</dbReference>
<evidence type="ECO:0000313" key="3">
    <source>
        <dbReference type="EMBL" id="OWK34955.1"/>
    </source>
</evidence>
<feature type="domain" description="Terminase large subunit-like endonuclease" evidence="2">
    <location>
        <begin position="256"/>
        <end position="524"/>
    </location>
</feature>
<dbReference type="PANTHER" id="PTHR41287:SF1">
    <property type="entry name" value="PROTEIN YMFN"/>
    <property type="match status" value="1"/>
</dbReference>